<reference evidence="3" key="1">
    <citation type="submission" date="2017-02" db="UniProtKB">
        <authorList>
            <consortium name="WormBaseParasite"/>
        </authorList>
    </citation>
    <scope>IDENTIFICATION</scope>
</reference>
<reference evidence="1 2" key="2">
    <citation type="submission" date="2018-11" db="EMBL/GenBank/DDBJ databases">
        <authorList>
            <consortium name="Pathogen Informatics"/>
        </authorList>
    </citation>
    <scope>NUCLEOTIDE SEQUENCE [LARGE SCALE GENOMIC DNA]</scope>
    <source>
        <strain evidence="1 2">MHpl1</strain>
    </source>
</reference>
<sequence>MPSRPNFSVPLSRTSCVIGPRVNMTKTMFMRNGLLPDAPFMLNERNISECSSHVYLGRVVNMMNGLAAEMSGRRRAMWGAFKNIERVVKKTKNIRFHAHLFDTAALPVLTLRKQSEHAVSVIQRAVERTMIRMSLNTLVQKGLRSSELRRRTKIRNAVVYAKKSKVRWAGHVMRHSGDR</sequence>
<dbReference type="OMA" id="THGSETW"/>
<name>A0A0N4WFY8_HAEPC</name>
<dbReference type="OrthoDB" id="5852183at2759"/>
<accession>A0A0N4WFY8</accession>
<dbReference type="WBParaSite" id="HPLM_0000967901-mRNA-1">
    <property type="protein sequence ID" value="HPLM_0000967901-mRNA-1"/>
    <property type="gene ID" value="HPLM_0000967901"/>
</dbReference>
<evidence type="ECO:0000313" key="1">
    <source>
        <dbReference type="EMBL" id="VDO38102.1"/>
    </source>
</evidence>
<dbReference type="Proteomes" id="UP000268014">
    <property type="component" value="Unassembled WGS sequence"/>
</dbReference>
<keyword evidence="2" id="KW-1185">Reference proteome</keyword>
<evidence type="ECO:0000313" key="3">
    <source>
        <dbReference type="WBParaSite" id="HPLM_0000967901-mRNA-1"/>
    </source>
</evidence>
<gene>
    <name evidence="1" type="ORF">HPLM_LOCUS9671</name>
</gene>
<protein>
    <submittedName>
        <fullName evidence="3">HTH_Tnp_Tc3_2 domain-containing protein</fullName>
    </submittedName>
</protein>
<proteinExistence type="predicted"/>
<evidence type="ECO:0000313" key="2">
    <source>
        <dbReference type="Proteomes" id="UP000268014"/>
    </source>
</evidence>
<dbReference type="EMBL" id="UZAF01017118">
    <property type="protein sequence ID" value="VDO38102.1"/>
    <property type="molecule type" value="Genomic_DNA"/>
</dbReference>
<dbReference type="STRING" id="6290.A0A0N4WFY8"/>
<organism evidence="3">
    <name type="scientific">Haemonchus placei</name>
    <name type="common">Barber's pole worm</name>
    <dbReference type="NCBI Taxonomy" id="6290"/>
    <lineage>
        <taxon>Eukaryota</taxon>
        <taxon>Metazoa</taxon>
        <taxon>Ecdysozoa</taxon>
        <taxon>Nematoda</taxon>
        <taxon>Chromadorea</taxon>
        <taxon>Rhabditida</taxon>
        <taxon>Rhabditina</taxon>
        <taxon>Rhabditomorpha</taxon>
        <taxon>Strongyloidea</taxon>
        <taxon>Trichostrongylidae</taxon>
        <taxon>Haemonchus</taxon>
    </lineage>
</organism>
<dbReference type="AlphaFoldDB" id="A0A0N4WFY8"/>